<evidence type="ECO:0000313" key="1">
    <source>
        <dbReference type="EMBL" id="RPD55927.1"/>
    </source>
</evidence>
<keyword evidence="2" id="KW-1185">Reference proteome</keyword>
<proteinExistence type="predicted"/>
<dbReference type="EMBL" id="ML122292">
    <property type="protein sequence ID" value="RPD55927.1"/>
    <property type="molecule type" value="Genomic_DNA"/>
</dbReference>
<sequence length="157" mass="17155">MGQTEVSAENNRTFVTFHVVPWAAHKRAQPRLCRRVSSSVSKREERNQRENKRSVVYVSPGAQLLRAPPSLTCPIPTSGPLSERCPATHPGLTIVFEVGGPPTEANRVVCTITSALLQQGRQVPHPDHGQSGSLVSYINPLVYPRLPSPPLARPPAR</sequence>
<evidence type="ECO:0000313" key="2">
    <source>
        <dbReference type="Proteomes" id="UP000313359"/>
    </source>
</evidence>
<accession>A0A5C2RXX9</accession>
<dbReference type="AlphaFoldDB" id="A0A5C2RXX9"/>
<gene>
    <name evidence="1" type="ORF">L227DRAFT_297618</name>
</gene>
<reference evidence="1" key="1">
    <citation type="journal article" date="2018" name="Genome Biol. Evol.">
        <title>Genomics and development of Lentinus tigrinus, a white-rot wood-decaying mushroom with dimorphic fruiting bodies.</title>
        <authorList>
            <person name="Wu B."/>
            <person name="Xu Z."/>
            <person name="Knudson A."/>
            <person name="Carlson A."/>
            <person name="Chen N."/>
            <person name="Kovaka S."/>
            <person name="LaButti K."/>
            <person name="Lipzen A."/>
            <person name="Pennachio C."/>
            <person name="Riley R."/>
            <person name="Schakwitz W."/>
            <person name="Umezawa K."/>
            <person name="Ohm R.A."/>
            <person name="Grigoriev I.V."/>
            <person name="Nagy L.G."/>
            <person name="Gibbons J."/>
            <person name="Hibbett D."/>
        </authorList>
    </citation>
    <scope>NUCLEOTIDE SEQUENCE [LARGE SCALE GENOMIC DNA]</scope>
    <source>
        <strain evidence="1">ALCF2SS1-6</strain>
    </source>
</reference>
<organism evidence="1 2">
    <name type="scientific">Lentinus tigrinus ALCF2SS1-6</name>
    <dbReference type="NCBI Taxonomy" id="1328759"/>
    <lineage>
        <taxon>Eukaryota</taxon>
        <taxon>Fungi</taxon>
        <taxon>Dikarya</taxon>
        <taxon>Basidiomycota</taxon>
        <taxon>Agaricomycotina</taxon>
        <taxon>Agaricomycetes</taxon>
        <taxon>Polyporales</taxon>
        <taxon>Polyporaceae</taxon>
        <taxon>Lentinus</taxon>
    </lineage>
</organism>
<dbReference type="Proteomes" id="UP000313359">
    <property type="component" value="Unassembled WGS sequence"/>
</dbReference>
<protein>
    <submittedName>
        <fullName evidence="1">Uncharacterized protein</fullName>
    </submittedName>
</protein>
<name>A0A5C2RXX9_9APHY</name>